<feature type="transmembrane region" description="Helical" evidence="1">
    <location>
        <begin position="20"/>
        <end position="38"/>
    </location>
</feature>
<keyword evidence="1" id="KW-1133">Transmembrane helix</keyword>
<protein>
    <submittedName>
        <fullName evidence="2">Uncharacterized protein</fullName>
    </submittedName>
</protein>
<evidence type="ECO:0000313" key="2">
    <source>
        <dbReference type="EMBL" id="MPM56830.1"/>
    </source>
</evidence>
<proteinExistence type="predicted"/>
<keyword evidence="1" id="KW-0472">Membrane</keyword>
<name>A0A645AUM7_9ZZZZ</name>
<dbReference type="EMBL" id="VSSQ01015950">
    <property type="protein sequence ID" value="MPM56830.1"/>
    <property type="molecule type" value="Genomic_DNA"/>
</dbReference>
<sequence>MIIHITATASTDNSIGKLKLLIILAGIYTMKAAGIRVYKTYLSPPLNMPSGYMVKLIRNSVVSCAMPSVLPL</sequence>
<evidence type="ECO:0000256" key="1">
    <source>
        <dbReference type="SAM" id="Phobius"/>
    </source>
</evidence>
<gene>
    <name evidence="2" type="ORF">SDC9_103645</name>
</gene>
<organism evidence="2">
    <name type="scientific">bioreactor metagenome</name>
    <dbReference type="NCBI Taxonomy" id="1076179"/>
    <lineage>
        <taxon>unclassified sequences</taxon>
        <taxon>metagenomes</taxon>
        <taxon>ecological metagenomes</taxon>
    </lineage>
</organism>
<keyword evidence="1" id="KW-0812">Transmembrane</keyword>
<comment type="caution">
    <text evidence="2">The sequence shown here is derived from an EMBL/GenBank/DDBJ whole genome shotgun (WGS) entry which is preliminary data.</text>
</comment>
<dbReference type="AlphaFoldDB" id="A0A645AUM7"/>
<reference evidence="2" key="1">
    <citation type="submission" date="2019-08" db="EMBL/GenBank/DDBJ databases">
        <authorList>
            <person name="Kucharzyk K."/>
            <person name="Murdoch R.W."/>
            <person name="Higgins S."/>
            <person name="Loffler F."/>
        </authorList>
    </citation>
    <scope>NUCLEOTIDE SEQUENCE</scope>
</reference>
<accession>A0A645AUM7</accession>